<proteinExistence type="predicted"/>
<evidence type="ECO:0000313" key="2">
    <source>
        <dbReference type="Proteomes" id="UP000002432"/>
    </source>
</evidence>
<protein>
    <submittedName>
        <fullName evidence="1">Uncharacterized protein</fullName>
    </submittedName>
</protein>
<dbReference type="Proteomes" id="UP000002432">
    <property type="component" value="Chromosome"/>
</dbReference>
<dbReference type="RefSeq" id="WP_011524194.1">
    <property type="nucleotide sequence ID" value="NC_008009.1"/>
</dbReference>
<dbReference type="EnsemblBacteria" id="ABF42395">
    <property type="protein sequence ID" value="ABF42395"/>
    <property type="gene ID" value="Acid345_3394"/>
</dbReference>
<dbReference type="AlphaFoldDB" id="Q1IL55"/>
<accession>Q1IL55</accession>
<name>Q1IL55_KORVE</name>
<evidence type="ECO:0000313" key="1">
    <source>
        <dbReference type="EMBL" id="ABF42395.1"/>
    </source>
</evidence>
<dbReference type="KEGG" id="aba:Acid345_3394"/>
<keyword evidence="2" id="KW-1185">Reference proteome</keyword>
<sequence>MGGEIVKATRFTSVPQIVRSLRTMNAEERAAIGATLLKDGAKGIALQTYRVFQGGIADSFLNSIMDRVQEMIDSGKIPENHSETAAGVRSWYEFFNFVDGQPDTTRFEAFCALFMAANTLSHADGDALLEHQLMQIVNKLSAAQMQTLLVVMRFDGYGSNSEILVPNMLKHVGHSVRSLLMMNMQGLVDAGLVAEDWKHNGRDGTTWRGLSDLGQEFKRRILDYEKMREWQQIEKQRAASAGEK</sequence>
<reference evidence="1 2" key="1">
    <citation type="journal article" date="2009" name="Appl. Environ. Microbiol.">
        <title>Three genomes from the phylum Acidobacteria provide insight into the lifestyles of these microorganisms in soils.</title>
        <authorList>
            <person name="Ward N.L."/>
            <person name="Challacombe J.F."/>
            <person name="Janssen P.H."/>
            <person name="Henrissat B."/>
            <person name="Coutinho P.M."/>
            <person name="Wu M."/>
            <person name="Xie G."/>
            <person name="Haft D.H."/>
            <person name="Sait M."/>
            <person name="Badger J."/>
            <person name="Barabote R.D."/>
            <person name="Bradley B."/>
            <person name="Brettin T.S."/>
            <person name="Brinkac L.M."/>
            <person name="Bruce D."/>
            <person name="Creasy T."/>
            <person name="Daugherty S.C."/>
            <person name="Davidsen T.M."/>
            <person name="DeBoy R.T."/>
            <person name="Detter J.C."/>
            <person name="Dodson R.J."/>
            <person name="Durkin A.S."/>
            <person name="Ganapathy A."/>
            <person name="Gwinn-Giglio M."/>
            <person name="Han C.S."/>
            <person name="Khouri H."/>
            <person name="Kiss H."/>
            <person name="Kothari S.P."/>
            <person name="Madupu R."/>
            <person name="Nelson K.E."/>
            <person name="Nelson W.C."/>
            <person name="Paulsen I."/>
            <person name="Penn K."/>
            <person name="Ren Q."/>
            <person name="Rosovitz M.J."/>
            <person name="Selengut J.D."/>
            <person name="Shrivastava S."/>
            <person name="Sullivan S.A."/>
            <person name="Tapia R."/>
            <person name="Thompson L.S."/>
            <person name="Watkins K.L."/>
            <person name="Yang Q."/>
            <person name="Yu C."/>
            <person name="Zafar N."/>
            <person name="Zhou L."/>
            <person name="Kuske C.R."/>
        </authorList>
    </citation>
    <scope>NUCLEOTIDE SEQUENCE [LARGE SCALE GENOMIC DNA]</scope>
    <source>
        <strain evidence="1 2">Ellin345</strain>
    </source>
</reference>
<dbReference type="HOGENOM" id="CLU_1136875_0_0_0"/>
<dbReference type="STRING" id="204669.Acid345_3394"/>
<organism evidence="1 2">
    <name type="scientific">Koribacter versatilis (strain Ellin345)</name>
    <dbReference type="NCBI Taxonomy" id="204669"/>
    <lineage>
        <taxon>Bacteria</taxon>
        <taxon>Pseudomonadati</taxon>
        <taxon>Acidobacteriota</taxon>
        <taxon>Terriglobia</taxon>
        <taxon>Terriglobales</taxon>
        <taxon>Candidatus Korobacteraceae</taxon>
        <taxon>Candidatus Korobacter</taxon>
    </lineage>
</organism>
<dbReference type="EMBL" id="CP000360">
    <property type="protein sequence ID" value="ABF42395.1"/>
    <property type="molecule type" value="Genomic_DNA"/>
</dbReference>
<gene>
    <name evidence="1" type="ordered locus">Acid345_3394</name>
</gene>